<keyword evidence="1" id="KW-1185">Reference proteome</keyword>
<reference evidence="2" key="1">
    <citation type="submission" date="2022-11" db="UniProtKB">
        <authorList>
            <consortium name="WormBaseParasite"/>
        </authorList>
    </citation>
    <scope>IDENTIFICATION</scope>
</reference>
<sequence>MRLLITIRQFSRFSHCNLISLTFCVCEYFPHNFVIYSVYLHCCRVVTFHLYKRCSHAIAFE</sequence>
<organism evidence="1 2">
    <name type="scientific">Parascaris univalens</name>
    <name type="common">Nematode worm</name>
    <dbReference type="NCBI Taxonomy" id="6257"/>
    <lineage>
        <taxon>Eukaryota</taxon>
        <taxon>Metazoa</taxon>
        <taxon>Ecdysozoa</taxon>
        <taxon>Nematoda</taxon>
        <taxon>Chromadorea</taxon>
        <taxon>Rhabditida</taxon>
        <taxon>Spirurina</taxon>
        <taxon>Ascaridomorpha</taxon>
        <taxon>Ascaridoidea</taxon>
        <taxon>Ascarididae</taxon>
        <taxon>Parascaris</taxon>
    </lineage>
</organism>
<proteinExistence type="predicted"/>
<dbReference type="WBParaSite" id="PgR006_g208_t01">
    <property type="protein sequence ID" value="PgR006_g208_t01"/>
    <property type="gene ID" value="PgR006_g208"/>
</dbReference>
<accession>A0A915AFD0</accession>
<evidence type="ECO:0000313" key="1">
    <source>
        <dbReference type="Proteomes" id="UP000887569"/>
    </source>
</evidence>
<name>A0A915AFD0_PARUN</name>
<evidence type="ECO:0000313" key="2">
    <source>
        <dbReference type="WBParaSite" id="PgR006_g208_t01"/>
    </source>
</evidence>
<protein>
    <submittedName>
        <fullName evidence="2">Uncharacterized protein</fullName>
    </submittedName>
</protein>
<dbReference type="AlphaFoldDB" id="A0A915AFD0"/>
<dbReference type="Proteomes" id="UP000887569">
    <property type="component" value="Unplaced"/>
</dbReference>